<evidence type="ECO:0000313" key="2">
    <source>
        <dbReference type="Proteomes" id="UP000630353"/>
    </source>
</evidence>
<reference evidence="1" key="1">
    <citation type="journal article" date="2014" name="Int. J. Syst. Evol. Microbiol.">
        <title>Complete genome sequence of Corynebacterium casei LMG S-19264T (=DSM 44701T), isolated from a smear-ripened cheese.</title>
        <authorList>
            <consortium name="US DOE Joint Genome Institute (JGI-PGF)"/>
            <person name="Walter F."/>
            <person name="Albersmeier A."/>
            <person name="Kalinowski J."/>
            <person name="Ruckert C."/>
        </authorList>
    </citation>
    <scope>NUCLEOTIDE SEQUENCE</scope>
    <source>
        <strain evidence="1">KCTC 42651</strain>
    </source>
</reference>
<accession>A0A918XRM2</accession>
<dbReference type="SUPFAM" id="SSF64518">
    <property type="entry name" value="Phase 1 flagellin"/>
    <property type="match status" value="1"/>
</dbReference>
<proteinExistence type="predicted"/>
<dbReference type="RefSeq" id="WP_189989695.1">
    <property type="nucleotide sequence ID" value="NZ_BMZS01000005.1"/>
</dbReference>
<name>A0A918XRM2_9PROT</name>
<evidence type="ECO:0000313" key="1">
    <source>
        <dbReference type="EMBL" id="GHD50410.1"/>
    </source>
</evidence>
<organism evidence="1 2">
    <name type="scientific">Thalassobaculum fulvum</name>
    <dbReference type="NCBI Taxonomy" id="1633335"/>
    <lineage>
        <taxon>Bacteria</taxon>
        <taxon>Pseudomonadati</taxon>
        <taxon>Pseudomonadota</taxon>
        <taxon>Alphaproteobacteria</taxon>
        <taxon>Rhodospirillales</taxon>
        <taxon>Thalassobaculaceae</taxon>
        <taxon>Thalassobaculum</taxon>
    </lineage>
</organism>
<sequence length="835" mass="88292">MSNAELALGILGGGSSLLSGSTGAPTVSALVGFKNYQRDQVAARQAFANREDIKRDLNEFKKAVGKLDTVDDLLKDRKTLTFLLSAFGLESELNNPGKLKAVFNSDPNEINSFANRLADSRFGEIAKFLDTPQFGLKNLRISDKQSQIIDKYLTNAFEKSLGAQNPALRDALFFLRRIGTVDSTYEILGDLPLRTIVTDALKLPAQIANQSVQKQAALIDAKLKLDAFKTSSSTASTRNRLDILNGDLTSISTANAAIQKSQTVVDTLVSQLEGLRVKYADYDSFTDPAGVNAAEITVQQAAIPDLLKQRGLVAAANGAVLDTRAALTELEALYNKARNAGSADELTGIQDDFIAIADKILGDSGYISGATYYDPNGGTTQNLLRNGTGGALPAGTDTTADELSATIDTDGTRVVTKSTDLAGFLGDLQTFRDGVANASFASLATDLDAVDANFDAAKSSFKAAEFQTQINVASINNALAAVDFAAELNTDQLALGFESTVDALDRAATIESVLDDIRALAVDATDPGADLTAINTEYADRVAQLTDLIQNAGSITDGTTTVNLDNLLTAGPTTYTVQTGTDVRAEGGDLANDILAALPGTITAGNAAQLKTDIDDVYKVALQDTVDNLTRDQKVLDFAFSTLDPRGALDAQIRKIQSDLDTTLEGAQSDKVNLLSPTANDLRVNLDSLGSTIFVDSQDGFKGDFLANLEAFSTTVLTGGTIAQRTSALNDLLFTAGRAQANLKAETYALKVQQSVITEERTLLEGDGGGASEFLKPIEYTDEALRFIERYLVQKDLEAQGVSVQGGAYNAQAAIASQIGSILPQGSGLGLNLLA</sequence>
<dbReference type="Proteomes" id="UP000630353">
    <property type="component" value="Unassembled WGS sequence"/>
</dbReference>
<dbReference type="Pfam" id="PF06748">
    <property type="entry name" value="DUF1217"/>
    <property type="match status" value="1"/>
</dbReference>
<dbReference type="InterPro" id="IPR023157">
    <property type="entry name" value="AGR-C-984p-like_sf"/>
</dbReference>
<gene>
    <name evidence="1" type="ORF">GCM10017083_23620</name>
</gene>
<dbReference type="InterPro" id="IPR010626">
    <property type="entry name" value="DUF1217"/>
</dbReference>
<protein>
    <submittedName>
        <fullName evidence="1">Uncharacterized protein</fullName>
    </submittedName>
</protein>
<dbReference type="Gene3D" id="1.10.3700.10">
    <property type="entry name" value="AGR C 984p-like"/>
    <property type="match status" value="1"/>
</dbReference>
<keyword evidence="2" id="KW-1185">Reference proteome</keyword>
<dbReference type="AlphaFoldDB" id="A0A918XRM2"/>
<reference evidence="1" key="2">
    <citation type="submission" date="2020-09" db="EMBL/GenBank/DDBJ databases">
        <authorList>
            <person name="Sun Q."/>
            <person name="Kim S."/>
        </authorList>
    </citation>
    <scope>NUCLEOTIDE SEQUENCE</scope>
    <source>
        <strain evidence="1">KCTC 42651</strain>
    </source>
</reference>
<dbReference type="EMBL" id="BMZS01000005">
    <property type="protein sequence ID" value="GHD50410.1"/>
    <property type="molecule type" value="Genomic_DNA"/>
</dbReference>
<comment type="caution">
    <text evidence="1">The sequence shown here is derived from an EMBL/GenBank/DDBJ whole genome shotgun (WGS) entry which is preliminary data.</text>
</comment>
<dbReference type="SUPFAM" id="SSF158837">
    <property type="entry name" value="AGR C 984p-like"/>
    <property type="match status" value="1"/>
</dbReference>